<evidence type="ECO:0000313" key="1">
    <source>
        <dbReference type="EMBL" id="LAA41611.1"/>
    </source>
</evidence>
<protein>
    <submittedName>
        <fullName evidence="1">Uncharacterized protein</fullName>
    </submittedName>
</protein>
<dbReference type="AlphaFoldDB" id="A0A2D4F296"/>
<reference evidence="1" key="2">
    <citation type="submission" date="2017-11" db="EMBL/GenBank/DDBJ databases">
        <title>Coralsnake Venomics: Analyses of Venom Gland Transcriptomes and Proteomes of Six Brazilian Taxa.</title>
        <authorList>
            <person name="Aird S.D."/>
            <person name="Jorge da Silva N."/>
            <person name="Qiu L."/>
            <person name="Villar-Briones A."/>
            <person name="Aparecida-Saddi V."/>
            <person name="Campos-Telles M.P."/>
            <person name="Grau M."/>
            <person name="Mikheyev A.S."/>
        </authorList>
    </citation>
    <scope>NUCLEOTIDE SEQUENCE</scope>
    <source>
        <tissue evidence="1">Venom_gland</tissue>
    </source>
</reference>
<reference evidence="1" key="1">
    <citation type="submission" date="2017-07" db="EMBL/GenBank/DDBJ databases">
        <authorList>
            <person name="Mikheyev A."/>
            <person name="Grau M."/>
        </authorList>
    </citation>
    <scope>NUCLEOTIDE SEQUENCE</scope>
    <source>
        <tissue evidence="1">Venom_gland</tissue>
    </source>
</reference>
<sequence length="119" mass="14153">MGAFFCKRNVLHRYIPYQLKKEDLVQRKTAIIFPIDTTLSNPCFFLLPPPFLVYIHCEMISSAKFPILSIFQFFYKNTRIKGKWETILMITPRFIYTVLLMQEYGNFLHCDLSNIQCTK</sequence>
<name>A0A2D4F296_MICCO</name>
<proteinExistence type="predicted"/>
<accession>A0A2D4F296</accession>
<dbReference type="EMBL" id="IACJ01041161">
    <property type="protein sequence ID" value="LAA41611.1"/>
    <property type="molecule type" value="Transcribed_RNA"/>
</dbReference>
<organism evidence="1">
    <name type="scientific">Micrurus corallinus</name>
    <name type="common">Brazilian coral snake</name>
    <dbReference type="NCBI Taxonomy" id="54390"/>
    <lineage>
        <taxon>Eukaryota</taxon>
        <taxon>Metazoa</taxon>
        <taxon>Chordata</taxon>
        <taxon>Craniata</taxon>
        <taxon>Vertebrata</taxon>
        <taxon>Euteleostomi</taxon>
        <taxon>Lepidosauria</taxon>
        <taxon>Squamata</taxon>
        <taxon>Bifurcata</taxon>
        <taxon>Unidentata</taxon>
        <taxon>Episquamata</taxon>
        <taxon>Toxicofera</taxon>
        <taxon>Serpentes</taxon>
        <taxon>Colubroidea</taxon>
        <taxon>Elapidae</taxon>
        <taxon>Elapinae</taxon>
        <taxon>Micrurus</taxon>
    </lineage>
</organism>